<name>A0A5P8VU48_9NOSO</name>
<protein>
    <submittedName>
        <fullName evidence="1">Uncharacterized protein</fullName>
    </submittedName>
</protein>
<dbReference type="Proteomes" id="UP000326678">
    <property type="component" value="Chromosome Gxm1"/>
</dbReference>
<keyword evidence="2" id="KW-1185">Reference proteome</keyword>
<gene>
    <name evidence="1" type="ORF">GXM_01396</name>
</gene>
<reference evidence="1 2" key="1">
    <citation type="submission" date="2019-10" db="EMBL/GenBank/DDBJ databases">
        <title>Genomic and transcriptomic insights into the perfect genentic adaptation of a filamentous nitrogen-fixing cyanobacterium to rice fields.</title>
        <authorList>
            <person name="Chen Z."/>
        </authorList>
    </citation>
    <scope>NUCLEOTIDE SEQUENCE [LARGE SCALE GENOMIC DNA]</scope>
    <source>
        <strain evidence="1">CCNUC1</strain>
    </source>
</reference>
<proteinExistence type="predicted"/>
<evidence type="ECO:0000313" key="1">
    <source>
        <dbReference type="EMBL" id="QFS43923.1"/>
    </source>
</evidence>
<dbReference type="AlphaFoldDB" id="A0A5P8VU48"/>
<organism evidence="1 2">
    <name type="scientific">Nostoc sphaeroides CCNUC1</name>
    <dbReference type="NCBI Taxonomy" id="2653204"/>
    <lineage>
        <taxon>Bacteria</taxon>
        <taxon>Bacillati</taxon>
        <taxon>Cyanobacteriota</taxon>
        <taxon>Cyanophyceae</taxon>
        <taxon>Nostocales</taxon>
        <taxon>Nostocaceae</taxon>
        <taxon>Nostoc</taxon>
    </lineage>
</organism>
<evidence type="ECO:0000313" key="2">
    <source>
        <dbReference type="Proteomes" id="UP000326678"/>
    </source>
</evidence>
<sequence length="37" mass="4194">MSFLGGSFFKITAIYLKTAVSASSWKRSKILSKKPWQ</sequence>
<dbReference type="KEGG" id="nsh:GXM_01396"/>
<accession>A0A5P8VU48</accession>
<dbReference type="EMBL" id="CP045226">
    <property type="protein sequence ID" value="QFS43923.1"/>
    <property type="molecule type" value="Genomic_DNA"/>
</dbReference>